<keyword evidence="4 7" id="KW-0812">Transmembrane</keyword>
<dbReference type="GO" id="GO:0005886">
    <property type="term" value="C:plasma membrane"/>
    <property type="evidence" value="ECO:0007669"/>
    <property type="project" value="UniProtKB-SubCell"/>
</dbReference>
<dbReference type="AlphaFoldDB" id="A0A517YWR4"/>
<feature type="transmembrane region" description="Helical" evidence="7">
    <location>
        <begin position="77"/>
        <end position="98"/>
    </location>
</feature>
<reference evidence="9 10" key="1">
    <citation type="submission" date="2019-02" db="EMBL/GenBank/DDBJ databases">
        <title>Deep-cultivation of Planctomycetes and their phenomic and genomic characterization uncovers novel biology.</title>
        <authorList>
            <person name="Wiegand S."/>
            <person name="Jogler M."/>
            <person name="Boedeker C."/>
            <person name="Pinto D."/>
            <person name="Vollmers J."/>
            <person name="Rivas-Marin E."/>
            <person name="Kohn T."/>
            <person name="Peeters S.H."/>
            <person name="Heuer A."/>
            <person name="Rast P."/>
            <person name="Oberbeckmann S."/>
            <person name="Bunk B."/>
            <person name="Jeske O."/>
            <person name="Meyerdierks A."/>
            <person name="Storesund J.E."/>
            <person name="Kallscheuer N."/>
            <person name="Luecker S."/>
            <person name="Lage O.M."/>
            <person name="Pohl T."/>
            <person name="Merkel B.J."/>
            <person name="Hornburger P."/>
            <person name="Mueller R.-W."/>
            <person name="Bruemmer F."/>
            <person name="Labrenz M."/>
            <person name="Spormann A.M."/>
            <person name="Op den Camp H."/>
            <person name="Overmann J."/>
            <person name="Amann R."/>
            <person name="Jetten M.S.M."/>
            <person name="Mascher T."/>
            <person name="Medema M.H."/>
            <person name="Devos D.P."/>
            <person name="Kaster A.-K."/>
            <person name="Ovreas L."/>
            <person name="Rohde M."/>
            <person name="Galperin M.Y."/>
            <person name="Jogler C."/>
        </authorList>
    </citation>
    <scope>NUCLEOTIDE SEQUENCE [LARGE SCALE GENOMIC DNA]</scope>
    <source>
        <strain evidence="9 10">KS4</strain>
    </source>
</reference>
<feature type="transmembrane region" description="Helical" evidence="7">
    <location>
        <begin position="362"/>
        <end position="383"/>
    </location>
</feature>
<dbReference type="Proteomes" id="UP000317369">
    <property type="component" value="Chromosome"/>
</dbReference>
<keyword evidence="6 7" id="KW-0472">Membrane</keyword>
<dbReference type="KEGG" id="pcor:KS4_27520"/>
<dbReference type="EMBL" id="CP036425">
    <property type="protein sequence ID" value="QDU34678.1"/>
    <property type="molecule type" value="Genomic_DNA"/>
</dbReference>
<evidence type="ECO:0000256" key="6">
    <source>
        <dbReference type="ARBA" id="ARBA00023136"/>
    </source>
</evidence>
<evidence type="ECO:0000256" key="2">
    <source>
        <dbReference type="ARBA" id="ARBA00022448"/>
    </source>
</evidence>
<proteinExistence type="inferred from homology"/>
<dbReference type="SUPFAM" id="SSF161098">
    <property type="entry name" value="MetI-like"/>
    <property type="match status" value="1"/>
</dbReference>
<feature type="transmembrane region" description="Helical" evidence="7">
    <location>
        <begin position="259"/>
        <end position="277"/>
    </location>
</feature>
<keyword evidence="10" id="KW-1185">Reference proteome</keyword>
<evidence type="ECO:0000259" key="8">
    <source>
        <dbReference type="PROSITE" id="PS50928"/>
    </source>
</evidence>
<keyword evidence="5 7" id="KW-1133">Transmembrane helix</keyword>
<keyword evidence="3" id="KW-1003">Cell membrane</keyword>
<dbReference type="InterPro" id="IPR050366">
    <property type="entry name" value="BP-dependent_transpt_permease"/>
</dbReference>
<dbReference type="PANTHER" id="PTHR43386:SF1">
    <property type="entry name" value="D,D-DIPEPTIDE TRANSPORT SYSTEM PERMEASE PROTEIN DDPC-RELATED"/>
    <property type="match status" value="1"/>
</dbReference>
<sequence length="398" mass="44039">MNKQNVETQSHSRVMTKRRSYIARVVLDTIGRRGAQIGLVWLGMIAVFAVFAPILANSHPFLMKTVDGEITWPFLEYLSAVDIALPLSCVLVIALLFLKKLDVGIRWIAFAVMLAVVWGGSYWLVTPPITVVYDQYRTMDKAGQIEWAYYAPIPFSPTDRLRDLPQERNQAPDTKHWLGTEADGADVLSRMIWASRIAMSIGFIATGISLCIGVVVGGLMGYFSGIFDLIGMRLVEILEAIPQLYLLLTFVAFYGRNLYAMMIIIGITSWSGYARFIRAEFLKLRKMDYVQACHASGLPLSSILFKHMLPNGIAPILVSASFGVASAILAEATLSFLGLGLIDKPSWGQMLNQATGATGGFLWWMAIFPGGAIFLTVFAYNLIGEALRDTIDPYTARQ</sequence>
<feature type="transmembrane region" description="Helical" evidence="7">
    <location>
        <begin position="105"/>
        <end position="125"/>
    </location>
</feature>
<evidence type="ECO:0000256" key="1">
    <source>
        <dbReference type="ARBA" id="ARBA00004651"/>
    </source>
</evidence>
<dbReference type="PROSITE" id="PS50928">
    <property type="entry name" value="ABC_TM1"/>
    <property type="match status" value="1"/>
</dbReference>
<protein>
    <submittedName>
        <fullName evidence="9">Dipeptide transport system permease protein DppC</fullName>
    </submittedName>
</protein>
<dbReference type="RefSeq" id="WP_200761235.1">
    <property type="nucleotide sequence ID" value="NZ_CP036425.1"/>
</dbReference>
<evidence type="ECO:0000256" key="4">
    <source>
        <dbReference type="ARBA" id="ARBA00022692"/>
    </source>
</evidence>
<dbReference type="InterPro" id="IPR000515">
    <property type="entry name" value="MetI-like"/>
</dbReference>
<dbReference type="InterPro" id="IPR035906">
    <property type="entry name" value="MetI-like_sf"/>
</dbReference>
<evidence type="ECO:0000256" key="3">
    <source>
        <dbReference type="ARBA" id="ARBA00022475"/>
    </source>
</evidence>
<comment type="similarity">
    <text evidence="7">Belongs to the binding-protein-dependent transport system permease family.</text>
</comment>
<dbReference type="Gene3D" id="1.10.3720.10">
    <property type="entry name" value="MetI-like"/>
    <property type="match status" value="1"/>
</dbReference>
<feature type="domain" description="ABC transmembrane type-1" evidence="8">
    <location>
        <begin position="195"/>
        <end position="384"/>
    </location>
</feature>
<dbReference type="Pfam" id="PF00528">
    <property type="entry name" value="BPD_transp_1"/>
    <property type="match status" value="1"/>
</dbReference>
<comment type="subcellular location">
    <subcellularLocation>
        <location evidence="1 7">Cell membrane</location>
        <topology evidence="1 7">Multi-pass membrane protein</topology>
    </subcellularLocation>
</comment>
<dbReference type="GO" id="GO:0055085">
    <property type="term" value="P:transmembrane transport"/>
    <property type="evidence" value="ECO:0007669"/>
    <property type="project" value="InterPro"/>
</dbReference>
<organism evidence="9 10">
    <name type="scientific">Poriferisphaera corsica</name>
    <dbReference type="NCBI Taxonomy" id="2528020"/>
    <lineage>
        <taxon>Bacteria</taxon>
        <taxon>Pseudomonadati</taxon>
        <taxon>Planctomycetota</taxon>
        <taxon>Phycisphaerae</taxon>
        <taxon>Phycisphaerales</taxon>
        <taxon>Phycisphaeraceae</taxon>
        <taxon>Poriferisphaera</taxon>
    </lineage>
</organism>
<feature type="transmembrane region" description="Helical" evidence="7">
    <location>
        <begin position="234"/>
        <end position="253"/>
    </location>
</feature>
<evidence type="ECO:0000313" key="10">
    <source>
        <dbReference type="Proteomes" id="UP000317369"/>
    </source>
</evidence>
<name>A0A517YWR4_9BACT</name>
<feature type="transmembrane region" description="Helical" evidence="7">
    <location>
        <begin position="197"/>
        <end position="222"/>
    </location>
</feature>
<feature type="transmembrane region" description="Helical" evidence="7">
    <location>
        <begin position="39"/>
        <end position="57"/>
    </location>
</feature>
<feature type="transmembrane region" description="Helical" evidence="7">
    <location>
        <begin position="316"/>
        <end position="342"/>
    </location>
</feature>
<keyword evidence="2 7" id="KW-0813">Transport</keyword>
<accession>A0A517YWR4</accession>
<evidence type="ECO:0000313" key="9">
    <source>
        <dbReference type="EMBL" id="QDU34678.1"/>
    </source>
</evidence>
<dbReference type="CDD" id="cd06261">
    <property type="entry name" value="TM_PBP2"/>
    <property type="match status" value="1"/>
</dbReference>
<gene>
    <name evidence="9" type="primary">dppC_1</name>
    <name evidence="9" type="ORF">KS4_27520</name>
</gene>
<evidence type="ECO:0000256" key="7">
    <source>
        <dbReference type="RuleBase" id="RU363032"/>
    </source>
</evidence>
<evidence type="ECO:0000256" key="5">
    <source>
        <dbReference type="ARBA" id="ARBA00022989"/>
    </source>
</evidence>
<dbReference type="PANTHER" id="PTHR43386">
    <property type="entry name" value="OLIGOPEPTIDE TRANSPORT SYSTEM PERMEASE PROTEIN APPC"/>
    <property type="match status" value="1"/>
</dbReference>